<evidence type="ECO:0000313" key="10">
    <source>
        <dbReference type="Proteomes" id="UP001161691"/>
    </source>
</evidence>
<dbReference type="Pfam" id="PF02518">
    <property type="entry name" value="HATPase_c"/>
    <property type="match status" value="1"/>
</dbReference>
<dbReference type="SUPFAM" id="SSF55874">
    <property type="entry name" value="ATPase domain of HSP90 chaperone/DNA topoisomerase II/histidine kinase"/>
    <property type="match status" value="1"/>
</dbReference>
<gene>
    <name evidence="9" type="ORF">KB449_09320</name>
</gene>
<evidence type="ECO:0000256" key="7">
    <source>
        <dbReference type="SAM" id="Phobius"/>
    </source>
</evidence>
<proteinExistence type="predicted"/>
<keyword evidence="5 9" id="KW-0418">Kinase</keyword>
<comment type="subcellular location">
    <subcellularLocation>
        <location evidence="1">Cell membrane</location>
        <topology evidence="1">Multi-pass membrane protein</topology>
    </subcellularLocation>
</comment>
<dbReference type="EC" id="2.7.13.3" evidence="9"/>
<dbReference type="PANTHER" id="PTHR34220:SF7">
    <property type="entry name" value="SENSOR HISTIDINE KINASE YPDA"/>
    <property type="match status" value="1"/>
</dbReference>
<dbReference type="CDD" id="cd06225">
    <property type="entry name" value="HAMP"/>
    <property type="match status" value="1"/>
</dbReference>
<dbReference type="PANTHER" id="PTHR34220">
    <property type="entry name" value="SENSOR HISTIDINE KINASE YPDA"/>
    <property type="match status" value="1"/>
</dbReference>
<protein>
    <submittedName>
        <fullName evidence="9">Sensor histidine kinase</fullName>
        <ecNumber evidence="9">2.7.13.3</ecNumber>
    </submittedName>
</protein>
<keyword evidence="10" id="KW-1185">Reference proteome</keyword>
<dbReference type="InterPro" id="IPR003660">
    <property type="entry name" value="HAMP_dom"/>
</dbReference>
<name>A0ABT6TGU7_9BACL</name>
<dbReference type="InterPro" id="IPR010559">
    <property type="entry name" value="Sig_transdc_His_kin_internal"/>
</dbReference>
<evidence type="ECO:0000256" key="4">
    <source>
        <dbReference type="ARBA" id="ARBA00022679"/>
    </source>
</evidence>
<evidence type="ECO:0000256" key="3">
    <source>
        <dbReference type="ARBA" id="ARBA00022553"/>
    </source>
</evidence>
<dbReference type="GO" id="GO:0004673">
    <property type="term" value="F:protein histidine kinase activity"/>
    <property type="evidence" value="ECO:0007669"/>
    <property type="project" value="UniProtKB-EC"/>
</dbReference>
<feature type="domain" description="HAMP" evidence="8">
    <location>
        <begin position="299"/>
        <end position="351"/>
    </location>
</feature>
<evidence type="ECO:0000256" key="2">
    <source>
        <dbReference type="ARBA" id="ARBA00022475"/>
    </source>
</evidence>
<dbReference type="EMBL" id="JAGRPV010000001">
    <property type="protein sequence ID" value="MDI4645159.1"/>
    <property type="molecule type" value="Genomic_DNA"/>
</dbReference>
<dbReference type="SMART" id="SM00304">
    <property type="entry name" value="HAMP"/>
    <property type="match status" value="1"/>
</dbReference>
<keyword evidence="6 7" id="KW-0472">Membrane</keyword>
<evidence type="ECO:0000259" key="8">
    <source>
        <dbReference type="PROSITE" id="PS50885"/>
    </source>
</evidence>
<accession>A0ABT6TGU7</accession>
<dbReference type="Gene3D" id="6.10.340.10">
    <property type="match status" value="1"/>
</dbReference>
<dbReference type="SUPFAM" id="SSF158472">
    <property type="entry name" value="HAMP domain-like"/>
    <property type="match status" value="1"/>
</dbReference>
<keyword evidence="2" id="KW-1003">Cell membrane</keyword>
<evidence type="ECO:0000256" key="6">
    <source>
        <dbReference type="ARBA" id="ARBA00023136"/>
    </source>
</evidence>
<feature type="transmembrane region" description="Helical" evidence="7">
    <location>
        <begin position="278"/>
        <end position="302"/>
    </location>
</feature>
<keyword evidence="3" id="KW-0597">Phosphoprotein</keyword>
<dbReference type="PROSITE" id="PS50885">
    <property type="entry name" value="HAMP"/>
    <property type="match status" value="1"/>
</dbReference>
<evidence type="ECO:0000256" key="1">
    <source>
        <dbReference type="ARBA" id="ARBA00004651"/>
    </source>
</evidence>
<evidence type="ECO:0000256" key="5">
    <source>
        <dbReference type="ARBA" id="ARBA00022777"/>
    </source>
</evidence>
<dbReference type="InterPro" id="IPR050640">
    <property type="entry name" value="Bact_2-comp_sensor_kinase"/>
</dbReference>
<sequence>MIVAVGSIGAYSYSVASDQLLNKIRQQQTHVAEATTSTLDYVAKDFNNMFGTMYLSNALRGFLLSTPTYTDLYLLRQTAFHDIDSMIITQDFSMSMAIYPLEGRQIEFTNSGSHSLLPPEQFKRTPYYRTPMVDREKFVWDIETESNRLFYGDNERKVIFSRALKDLNNQLPLAVVVIGFNEKDLRQAYLSEQSAADMETVIVSDQGVVLSSSSGQWLGGRLAELPFMKNGTSPDDTPAVDASRWLYSRAASSQTGWQIYIFHSKASVLSQISHIRSVTLSVIAACILLLLILTWLTASFVTKPINRLLLSMRKLQTGDFTQNVPVTGQDEIGLLARTYNLMVSRIRQLIDDVYKFRLARQEAELRMLQSQINPHFLYNMLDTICWEAERVHQPKIADMTHTLAQVFRLSLNDGRDIIPLHKELQLVRHYLHLQQLRFVNRLHFEIEAEPIVSDRLVPKLMIQPFVENAIIHGIEPLNQDGFLHISVTGTSDGLVIALTDNGVGIPPERLDMLLAAPHDDRPDRADKPRRGYAIWNCMHRLQLYYGDAARIEIESKPGAGTRIHIVIPDKEVYEHVEAASG</sequence>
<evidence type="ECO:0000313" key="9">
    <source>
        <dbReference type="EMBL" id="MDI4645159.1"/>
    </source>
</evidence>
<keyword evidence="4 9" id="KW-0808">Transferase</keyword>
<organism evidence="9 10">
    <name type="scientific">Cohnella hashimotonis</name>
    <dbReference type="NCBI Taxonomy" id="2826895"/>
    <lineage>
        <taxon>Bacteria</taxon>
        <taxon>Bacillati</taxon>
        <taxon>Bacillota</taxon>
        <taxon>Bacilli</taxon>
        <taxon>Bacillales</taxon>
        <taxon>Paenibacillaceae</taxon>
        <taxon>Cohnella</taxon>
    </lineage>
</organism>
<dbReference type="InterPro" id="IPR036890">
    <property type="entry name" value="HATPase_C_sf"/>
</dbReference>
<keyword evidence="7" id="KW-1133">Transmembrane helix</keyword>
<dbReference type="Proteomes" id="UP001161691">
    <property type="component" value="Unassembled WGS sequence"/>
</dbReference>
<dbReference type="Pfam" id="PF00672">
    <property type="entry name" value="HAMP"/>
    <property type="match status" value="1"/>
</dbReference>
<dbReference type="Gene3D" id="3.30.565.10">
    <property type="entry name" value="Histidine kinase-like ATPase, C-terminal domain"/>
    <property type="match status" value="1"/>
</dbReference>
<dbReference type="RefSeq" id="WP_282908111.1">
    <property type="nucleotide sequence ID" value="NZ_JAGRPV010000001.1"/>
</dbReference>
<dbReference type="Pfam" id="PF06580">
    <property type="entry name" value="His_kinase"/>
    <property type="match status" value="1"/>
</dbReference>
<keyword evidence="7" id="KW-0812">Transmembrane</keyword>
<comment type="caution">
    <text evidence="9">The sequence shown here is derived from an EMBL/GenBank/DDBJ whole genome shotgun (WGS) entry which is preliminary data.</text>
</comment>
<reference evidence="9" key="1">
    <citation type="submission" date="2023-04" db="EMBL/GenBank/DDBJ databases">
        <title>Comparative genomic analysis of Cohnella hashimotonis sp. nov., isolated from the International Space Station.</title>
        <authorList>
            <person name="Venkateswaran K."/>
            <person name="Simpson A."/>
        </authorList>
    </citation>
    <scope>NUCLEOTIDE SEQUENCE</scope>
    <source>
        <strain evidence="9">F6_2S_P_1</strain>
    </source>
</reference>
<dbReference type="InterPro" id="IPR003594">
    <property type="entry name" value="HATPase_dom"/>
</dbReference>